<dbReference type="EMBL" id="OU503048">
    <property type="protein sequence ID" value="CAI9774794.1"/>
    <property type="molecule type" value="Genomic_DNA"/>
</dbReference>
<proteinExistence type="predicted"/>
<sequence length="156" mass="17331">MEVWQQPVPEQSPSRTLSSDEQVETHTLVELRPSVSAIIAMSSHPTTLNLFISEKLKYLTSRCPSLRKGLGGLKEVLQLISNNGSMEQPVPKPMPKGYGTVRFAHLLGHLGLVMFAPFVIVVGVRVVLTLSEAANANGRHKRSKRTERRSMFEVEI</sequence>
<protein>
    <submittedName>
        <fullName evidence="3">Uncharacterized protein</fullName>
    </submittedName>
</protein>
<name>A0AAD1ZS35_9LAMI</name>
<evidence type="ECO:0000313" key="3">
    <source>
        <dbReference type="EMBL" id="CAI9774794.1"/>
    </source>
</evidence>
<reference evidence="3" key="1">
    <citation type="submission" date="2023-05" db="EMBL/GenBank/DDBJ databases">
        <authorList>
            <person name="Huff M."/>
        </authorList>
    </citation>
    <scope>NUCLEOTIDE SEQUENCE</scope>
</reference>
<keyword evidence="2" id="KW-1133">Transmembrane helix</keyword>
<dbReference type="Proteomes" id="UP000834106">
    <property type="component" value="Chromosome 13"/>
</dbReference>
<keyword evidence="4" id="KW-1185">Reference proteome</keyword>
<evidence type="ECO:0000313" key="4">
    <source>
        <dbReference type="Proteomes" id="UP000834106"/>
    </source>
</evidence>
<evidence type="ECO:0000256" key="1">
    <source>
        <dbReference type="SAM" id="MobiDB-lite"/>
    </source>
</evidence>
<keyword evidence="2" id="KW-0472">Membrane</keyword>
<dbReference type="AlphaFoldDB" id="A0AAD1ZS35"/>
<accession>A0AAD1ZS35</accession>
<organism evidence="3 4">
    <name type="scientific">Fraxinus pennsylvanica</name>
    <dbReference type="NCBI Taxonomy" id="56036"/>
    <lineage>
        <taxon>Eukaryota</taxon>
        <taxon>Viridiplantae</taxon>
        <taxon>Streptophyta</taxon>
        <taxon>Embryophyta</taxon>
        <taxon>Tracheophyta</taxon>
        <taxon>Spermatophyta</taxon>
        <taxon>Magnoliopsida</taxon>
        <taxon>eudicotyledons</taxon>
        <taxon>Gunneridae</taxon>
        <taxon>Pentapetalae</taxon>
        <taxon>asterids</taxon>
        <taxon>lamiids</taxon>
        <taxon>Lamiales</taxon>
        <taxon>Oleaceae</taxon>
        <taxon>Oleeae</taxon>
        <taxon>Fraxinus</taxon>
    </lineage>
</organism>
<gene>
    <name evidence="3" type="ORF">FPE_LOCUS22224</name>
</gene>
<feature type="region of interest" description="Disordered" evidence="1">
    <location>
        <begin position="1"/>
        <end position="23"/>
    </location>
</feature>
<feature type="transmembrane region" description="Helical" evidence="2">
    <location>
        <begin position="106"/>
        <end position="128"/>
    </location>
</feature>
<keyword evidence="2" id="KW-0812">Transmembrane</keyword>
<feature type="compositionally biased region" description="Polar residues" evidence="1">
    <location>
        <begin position="8"/>
        <end position="20"/>
    </location>
</feature>
<evidence type="ECO:0000256" key="2">
    <source>
        <dbReference type="SAM" id="Phobius"/>
    </source>
</evidence>